<protein>
    <submittedName>
        <fullName evidence="1">Uncharacterized protein</fullName>
    </submittedName>
</protein>
<name>A0AAW5TMJ2_9LACT</name>
<proteinExistence type="predicted"/>
<dbReference type="Proteomes" id="UP001207687">
    <property type="component" value="Unassembled WGS sequence"/>
</dbReference>
<dbReference type="EMBL" id="JAOQNN010000001">
    <property type="protein sequence ID" value="MCW2279901.1"/>
    <property type="molecule type" value="Genomic_DNA"/>
</dbReference>
<gene>
    <name evidence="1" type="ORF">M2256_000359</name>
</gene>
<evidence type="ECO:0000313" key="2">
    <source>
        <dbReference type="Proteomes" id="UP001207687"/>
    </source>
</evidence>
<dbReference type="RefSeq" id="WP_264653688.1">
    <property type="nucleotide sequence ID" value="NZ_JAOQNN010000001.1"/>
</dbReference>
<organism evidence="1 2">
    <name type="scientific">Lactococcus lactis</name>
    <dbReference type="NCBI Taxonomy" id="1358"/>
    <lineage>
        <taxon>Bacteria</taxon>
        <taxon>Bacillati</taxon>
        <taxon>Bacillota</taxon>
        <taxon>Bacilli</taxon>
        <taxon>Lactobacillales</taxon>
        <taxon>Streptococcaceae</taxon>
        <taxon>Lactococcus</taxon>
    </lineage>
</organism>
<comment type="caution">
    <text evidence="1">The sequence shown here is derived from an EMBL/GenBank/DDBJ whole genome shotgun (WGS) entry which is preliminary data.</text>
</comment>
<accession>A0AAW5TMJ2</accession>
<evidence type="ECO:0000313" key="1">
    <source>
        <dbReference type="EMBL" id="MCW2279901.1"/>
    </source>
</evidence>
<sequence>MDFDYDQFQTTDGRTVTFVPKEKLWMVTRGNFTRKLFSLNAYLHYMAR</sequence>
<reference evidence="1" key="1">
    <citation type="submission" date="2023-08" db="EMBL/GenBank/DDBJ databases">
        <title>Genomic analyses of the natural microbiome of Caenorhabditis elegans.</title>
        <authorList>
            <person name="Samuel B."/>
        </authorList>
    </citation>
    <scope>NUCLEOTIDE SEQUENCE</scope>
    <source>
        <strain evidence="1">BIGb0220</strain>
    </source>
</reference>
<dbReference type="AlphaFoldDB" id="A0AAW5TMJ2"/>